<evidence type="ECO:0000313" key="3">
    <source>
        <dbReference type="Proteomes" id="UP000610456"/>
    </source>
</evidence>
<comment type="caution">
    <text evidence="2">The sequence shown here is derived from an EMBL/GenBank/DDBJ whole genome shotgun (WGS) entry which is preliminary data.</text>
</comment>
<evidence type="ECO:0000313" key="2">
    <source>
        <dbReference type="EMBL" id="GHA37356.1"/>
    </source>
</evidence>
<dbReference type="AlphaFoldDB" id="A0A918VZE1"/>
<proteinExistence type="predicted"/>
<dbReference type="EMBL" id="BMXB01000006">
    <property type="protein sequence ID" value="GHA37356.1"/>
    <property type="molecule type" value="Genomic_DNA"/>
</dbReference>
<accession>A0A918VZE1</accession>
<evidence type="ECO:0000259" key="1">
    <source>
        <dbReference type="PROSITE" id="PS51352"/>
    </source>
</evidence>
<sequence length="467" mass="54379">MLLLLTVILTATGCNENKEKEKDAFVGGQVVNPTSNNVIILKDNVPLDTIPLDKRKRFSYTVKNAETGLYVFKHNPHSQTFFLQPGDSLLIRANSIDFDESLHFSGTGSEKNNLLIQTFLETENNIDLVLSYYKITPEEFKTKTDSIKCQQLDLLKHSDRKNKFSKEFLEFAEKSILYDSYDLKERYTYMVNKYYKKFSRQMPADFHGYRKEVNFNDGMLQTCTNYIRFIENYLINMAMAECAVANKDHNDCYDLYDHGNITSRINIIDTLTNLPLVKEHFYSKFGALGIIMAKERQEIVNILDLLKEKSYPEEMLEKMVQTGNLQLAYLPGMNVTDITILNTSGEEKKYSQITSKPSIIFLWSIYSPQNHKKNHRKMAELRKRYPEIDFIGVNIDTGEYDKWISTIGESGYEKKYEFQLNYNLEKDIFQNYLNKSLFIDKNNVVVTGDAFIHSPDFESRIVEFLNQ</sequence>
<name>A0A918VZE1_9FLAO</name>
<dbReference type="RefSeq" id="WP_189604447.1">
    <property type="nucleotide sequence ID" value="NZ_BMXB01000006.1"/>
</dbReference>
<dbReference type="InterPro" id="IPR036249">
    <property type="entry name" value="Thioredoxin-like_sf"/>
</dbReference>
<dbReference type="InterPro" id="IPR013766">
    <property type="entry name" value="Thioredoxin_domain"/>
</dbReference>
<dbReference type="PROSITE" id="PS51352">
    <property type="entry name" value="THIOREDOXIN_2"/>
    <property type="match status" value="1"/>
</dbReference>
<reference evidence="2" key="2">
    <citation type="submission" date="2020-09" db="EMBL/GenBank/DDBJ databases">
        <authorList>
            <person name="Sun Q."/>
            <person name="Kim S."/>
        </authorList>
    </citation>
    <scope>NUCLEOTIDE SEQUENCE</scope>
    <source>
        <strain evidence="2">KCTC 12719</strain>
    </source>
</reference>
<dbReference type="SUPFAM" id="SSF52833">
    <property type="entry name" value="Thioredoxin-like"/>
    <property type="match status" value="1"/>
</dbReference>
<dbReference type="Proteomes" id="UP000610456">
    <property type="component" value="Unassembled WGS sequence"/>
</dbReference>
<protein>
    <recommendedName>
        <fullName evidence="1">Thioredoxin domain-containing protein</fullName>
    </recommendedName>
</protein>
<dbReference type="Gene3D" id="3.40.30.10">
    <property type="entry name" value="Glutaredoxin"/>
    <property type="match status" value="1"/>
</dbReference>
<keyword evidence="3" id="KW-1185">Reference proteome</keyword>
<reference evidence="2" key="1">
    <citation type="journal article" date="2014" name="Int. J. Syst. Evol. Microbiol.">
        <title>Complete genome sequence of Corynebacterium casei LMG S-19264T (=DSM 44701T), isolated from a smear-ripened cheese.</title>
        <authorList>
            <consortium name="US DOE Joint Genome Institute (JGI-PGF)"/>
            <person name="Walter F."/>
            <person name="Albersmeier A."/>
            <person name="Kalinowski J."/>
            <person name="Ruckert C."/>
        </authorList>
    </citation>
    <scope>NUCLEOTIDE SEQUENCE</scope>
    <source>
        <strain evidence="2">KCTC 12719</strain>
    </source>
</reference>
<gene>
    <name evidence="2" type="ORF">GCM10007103_18400</name>
</gene>
<organism evidence="2 3">
    <name type="scientific">Salinimicrobium marinum</name>
    <dbReference type="NCBI Taxonomy" id="680283"/>
    <lineage>
        <taxon>Bacteria</taxon>
        <taxon>Pseudomonadati</taxon>
        <taxon>Bacteroidota</taxon>
        <taxon>Flavobacteriia</taxon>
        <taxon>Flavobacteriales</taxon>
        <taxon>Flavobacteriaceae</taxon>
        <taxon>Salinimicrobium</taxon>
    </lineage>
</organism>
<feature type="domain" description="Thioredoxin" evidence="1">
    <location>
        <begin position="329"/>
        <end position="467"/>
    </location>
</feature>